<sequence length="137" mass="15960">MKGFDVMNFVEEFNVKAFFLFTGIVVLVCIGARLAQEFRVKQEKNHDIRIEQSRSNVKTAEEMVAKEFNTDSKHFRMTAVPGDMLNPNYWITKELVSGIEKDGEEYRIYFETKRVSVSEEGLVMYKPTGIYKTLKEE</sequence>
<accession>C2Y3S1</accession>
<dbReference type="HOGENOM" id="CLU_140170_0_0_9"/>
<protein>
    <submittedName>
        <fullName evidence="2">Uncharacterized protein</fullName>
    </submittedName>
</protein>
<proteinExistence type="predicted"/>
<keyword evidence="1" id="KW-0472">Membrane</keyword>
<reference evidence="2" key="1">
    <citation type="journal article" date="2012" name="Genome Res.">
        <title>Genomic characterization of the Bacillus cereus sensu lato species: Backdrop to the evolution of Bacillus anthracis.</title>
        <authorList>
            <person name="Zwick M.E."/>
            <person name="Joseph S.J."/>
            <person name="Didelot X."/>
            <person name="Chen P.E."/>
            <person name="Bishop-Lilly K.A."/>
            <person name="Stewart A.C."/>
            <person name="Willner K."/>
            <person name="Nolan N."/>
            <person name="Lentz S."/>
            <person name="Thomason M.K."/>
            <person name="Sozhamannan S."/>
            <person name="Mateczun A.J."/>
            <person name="Du L."/>
            <person name="Read T.D."/>
        </authorList>
    </citation>
    <scope>NUCLEOTIDE SEQUENCE [LARGE SCALE GENOMIC DNA]</scope>
    <source>
        <strain evidence="2">AH603</strain>
    </source>
</reference>
<feature type="transmembrane region" description="Helical" evidence="1">
    <location>
        <begin position="17"/>
        <end position="35"/>
    </location>
</feature>
<gene>
    <name evidence="2" type="ORF">bcere0026_56310</name>
</gene>
<keyword evidence="1" id="KW-0812">Transmembrane</keyword>
<comment type="caution">
    <text evidence="2">The sequence shown here is derived from an EMBL/GenBank/DDBJ whole genome shotgun (WGS) entry which is preliminary data.</text>
</comment>
<name>C2Y3S1_BACMY</name>
<dbReference type="AlphaFoldDB" id="C2Y3S1"/>
<evidence type="ECO:0000313" key="2">
    <source>
        <dbReference type="EMBL" id="EEL67490.1"/>
    </source>
</evidence>
<dbReference type="Proteomes" id="UP000001753">
    <property type="component" value="Chromosome"/>
</dbReference>
<dbReference type="EMBL" id="ACMP01000208">
    <property type="protein sequence ID" value="EEL67490.1"/>
    <property type="molecule type" value="Genomic_DNA"/>
</dbReference>
<organism evidence="2">
    <name type="scientific">Bacillus mycoides</name>
    <dbReference type="NCBI Taxonomy" id="1405"/>
    <lineage>
        <taxon>Bacteria</taxon>
        <taxon>Bacillati</taxon>
        <taxon>Bacillota</taxon>
        <taxon>Bacilli</taxon>
        <taxon>Bacillales</taxon>
        <taxon>Bacillaceae</taxon>
        <taxon>Bacillus</taxon>
        <taxon>Bacillus cereus group</taxon>
    </lineage>
</organism>
<keyword evidence="1" id="KW-1133">Transmembrane helix</keyword>
<evidence type="ECO:0000256" key="1">
    <source>
        <dbReference type="SAM" id="Phobius"/>
    </source>
</evidence>